<feature type="transmembrane region" description="Helical" evidence="2">
    <location>
        <begin position="28"/>
        <end position="48"/>
    </location>
</feature>
<comment type="caution">
    <text evidence="4">The sequence shown here is derived from an EMBL/GenBank/DDBJ whole genome shotgun (WGS) entry which is preliminary data.</text>
</comment>
<keyword evidence="2" id="KW-0472">Membrane</keyword>
<dbReference type="InterPro" id="IPR005182">
    <property type="entry name" value="YdbS-like_PH"/>
</dbReference>
<feature type="compositionally biased region" description="Acidic residues" evidence="1">
    <location>
        <begin position="159"/>
        <end position="175"/>
    </location>
</feature>
<name>A0A4R7HYT1_9ACTN</name>
<dbReference type="AlphaFoldDB" id="A0A4R7HYT1"/>
<organism evidence="4 5">
    <name type="scientific">Ilumatobacter fluminis</name>
    <dbReference type="NCBI Taxonomy" id="467091"/>
    <lineage>
        <taxon>Bacteria</taxon>
        <taxon>Bacillati</taxon>
        <taxon>Actinomycetota</taxon>
        <taxon>Acidimicrobiia</taxon>
        <taxon>Acidimicrobiales</taxon>
        <taxon>Ilumatobacteraceae</taxon>
        <taxon>Ilumatobacter</taxon>
    </lineage>
</organism>
<evidence type="ECO:0000313" key="4">
    <source>
        <dbReference type="EMBL" id="TDT15960.1"/>
    </source>
</evidence>
<feature type="domain" description="YdbS-like PH" evidence="3">
    <location>
        <begin position="76"/>
        <end position="150"/>
    </location>
</feature>
<dbReference type="Pfam" id="PF03703">
    <property type="entry name" value="bPH_2"/>
    <property type="match status" value="1"/>
</dbReference>
<dbReference type="PANTHER" id="PTHR34473:SF3">
    <property type="entry name" value="TRANSMEMBRANE PROTEIN-RELATED"/>
    <property type="match status" value="1"/>
</dbReference>
<accession>A0A4R7HYT1</accession>
<sequence length="201" mass="21593">MITDDALPRLADVDFEPLTPAYLRLRTITAAITATVAAMIALVVIALAPSTLTVVIAAGVTVLVWAGCLLQRLEVRRMGYAVREHDLSFRRGVLTRSVATVPFARVQHVSIGHGPLDRRFGLASLDVRTAGGAIGIPGLPQDTAERLKRLVTERAAELAQDETDTTDNDTTEIEPDGPARQLDGFEPPAAYPPPDTPHDGR</sequence>
<proteinExistence type="predicted"/>
<evidence type="ECO:0000313" key="5">
    <source>
        <dbReference type="Proteomes" id="UP000294558"/>
    </source>
</evidence>
<keyword evidence="5" id="KW-1185">Reference proteome</keyword>
<gene>
    <name evidence="4" type="ORF">BDK89_1541</name>
</gene>
<dbReference type="PANTHER" id="PTHR34473">
    <property type="entry name" value="UPF0699 TRANSMEMBRANE PROTEIN YDBS"/>
    <property type="match status" value="1"/>
</dbReference>
<dbReference type="EMBL" id="SOAU01000001">
    <property type="protein sequence ID" value="TDT15960.1"/>
    <property type="molecule type" value="Genomic_DNA"/>
</dbReference>
<reference evidence="4 5" key="1">
    <citation type="submission" date="2019-03" db="EMBL/GenBank/DDBJ databases">
        <title>Sequencing the genomes of 1000 actinobacteria strains.</title>
        <authorList>
            <person name="Klenk H.-P."/>
        </authorList>
    </citation>
    <scope>NUCLEOTIDE SEQUENCE [LARGE SCALE GENOMIC DNA]</scope>
    <source>
        <strain evidence="4 5">DSM 18936</strain>
    </source>
</reference>
<evidence type="ECO:0000259" key="3">
    <source>
        <dbReference type="Pfam" id="PF03703"/>
    </source>
</evidence>
<feature type="transmembrane region" description="Helical" evidence="2">
    <location>
        <begin position="54"/>
        <end position="73"/>
    </location>
</feature>
<protein>
    <recommendedName>
        <fullName evidence="3">YdbS-like PH domain-containing protein</fullName>
    </recommendedName>
</protein>
<evidence type="ECO:0000256" key="1">
    <source>
        <dbReference type="SAM" id="MobiDB-lite"/>
    </source>
</evidence>
<keyword evidence="2" id="KW-1133">Transmembrane helix</keyword>
<evidence type="ECO:0000256" key="2">
    <source>
        <dbReference type="SAM" id="Phobius"/>
    </source>
</evidence>
<keyword evidence="2" id="KW-0812">Transmembrane</keyword>
<feature type="region of interest" description="Disordered" evidence="1">
    <location>
        <begin position="157"/>
        <end position="201"/>
    </location>
</feature>
<dbReference type="Proteomes" id="UP000294558">
    <property type="component" value="Unassembled WGS sequence"/>
</dbReference>